<keyword evidence="3" id="KW-1185">Reference proteome</keyword>
<evidence type="ECO:0000313" key="2">
    <source>
        <dbReference type="EMBL" id="KZP25978.1"/>
    </source>
</evidence>
<reference evidence="2 3" key="1">
    <citation type="journal article" date="2016" name="Mol. Biol. Evol.">
        <title>Comparative Genomics of Early-Diverging Mushroom-Forming Fungi Provides Insights into the Origins of Lignocellulose Decay Capabilities.</title>
        <authorList>
            <person name="Nagy L.G."/>
            <person name="Riley R."/>
            <person name="Tritt A."/>
            <person name="Adam C."/>
            <person name="Daum C."/>
            <person name="Floudas D."/>
            <person name="Sun H."/>
            <person name="Yadav J.S."/>
            <person name="Pangilinan J."/>
            <person name="Larsson K.H."/>
            <person name="Matsuura K."/>
            <person name="Barry K."/>
            <person name="Labutti K."/>
            <person name="Kuo R."/>
            <person name="Ohm R.A."/>
            <person name="Bhattacharya S.S."/>
            <person name="Shirouzu T."/>
            <person name="Yoshinaga Y."/>
            <person name="Martin F.M."/>
            <person name="Grigoriev I.V."/>
            <person name="Hibbett D.S."/>
        </authorList>
    </citation>
    <scope>NUCLEOTIDE SEQUENCE [LARGE SCALE GENOMIC DNA]</scope>
    <source>
        <strain evidence="2 3">CBS 109695</strain>
    </source>
</reference>
<dbReference type="Proteomes" id="UP000076532">
    <property type="component" value="Unassembled WGS sequence"/>
</dbReference>
<accession>A0A166PDI2</accession>
<organism evidence="2 3">
    <name type="scientific">Athelia psychrophila</name>
    <dbReference type="NCBI Taxonomy" id="1759441"/>
    <lineage>
        <taxon>Eukaryota</taxon>
        <taxon>Fungi</taxon>
        <taxon>Dikarya</taxon>
        <taxon>Basidiomycota</taxon>
        <taxon>Agaricomycotina</taxon>
        <taxon>Agaricomycetes</taxon>
        <taxon>Agaricomycetidae</taxon>
        <taxon>Atheliales</taxon>
        <taxon>Atheliaceae</taxon>
        <taxon>Athelia</taxon>
    </lineage>
</organism>
<protein>
    <submittedName>
        <fullName evidence="2">Uncharacterized protein</fullName>
    </submittedName>
</protein>
<evidence type="ECO:0000313" key="3">
    <source>
        <dbReference type="Proteomes" id="UP000076532"/>
    </source>
</evidence>
<dbReference type="AlphaFoldDB" id="A0A166PDI2"/>
<dbReference type="EMBL" id="KV417517">
    <property type="protein sequence ID" value="KZP25978.1"/>
    <property type="molecule type" value="Genomic_DNA"/>
</dbReference>
<sequence>MTSMARRGCWQTCAHNHTHPASRPHLFNPSGPPQATKRPFQPNPLSPHPSHTSRSSASLIREPGSRMRWA</sequence>
<feature type="compositionally biased region" description="Polar residues" evidence="1">
    <location>
        <begin position="49"/>
        <end position="58"/>
    </location>
</feature>
<gene>
    <name evidence="2" type="ORF">FIBSPDRAFT_362539</name>
</gene>
<feature type="region of interest" description="Disordered" evidence="1">
    <location>
        <begin position="14"/>
        <end position="70"/>
    </location>
</feature>
<evidence type="ECO:0000256" key="1">
    <source>
        <dbReference type="SAM" id="MobiDB-lite"/>
    </source>
</evidence>
<proteinExistence type="predicted"/>
<name>A0A166PDI2_9AGAM</name>